<dbReference type="Pfam" id="PF13549">
    <property type="entry name" value="ATP-grasp_5"/>
    <property type="match status" value="1"/>
</dbReference>
<dbReference type="Gene3D" id="3.40.50.261">
    <property type="entry name" value="Succinyl-CoA synthetase domains"/>
    <property type="match status" value="2"/>
</dbReference>
<dbReference type="Gene3D" id="3.30.1490.20">
    <property type="entry name" value="ATP-grasp fold, A domain"/>
    <property type="match status" value="1"/>
</dbReference>
<dbReference type="InterPro" id="IPR016102">
    <property type="entry name" value="Succinyl-CoA_synth-like"/>
</dbReference>
<dbReference type="SUPFAM" id="SSF51735">
    <property type="entry name" value="NAD(P)-binding Rossmann-fold domains"/>
    <property type="match status" value="1"/>
</dbReference>
<dbReference type="EMBL" id="BSNN01000008">
    <property type="protein sequence ID" value="GLQ36113.1"/>
    <property type="molecule type" value="Genomic_DNA"/>
</dbReference>
<accession>A0ABQ5VXE6</accession>
<dbReference type="InterPro" id="IPR032875">
    <property type="entry name" value="Succ_CoA_lig_flav_dom"/>
</dbReference>
<evidence type="ECO:0000256" key="1">
    <source>
        <dbReference type="ARBA" id="ARBA00022532"/>
    </source>
</evidence>
<keyword evidence="4" id="KW-1185">Reference proteome</keyword>
<dbReference type="Proteomes" id="UP001156694">
    <property type="component" value="Unassembled WGS sequence"/>
</dbReference>
<feature type="domain" description="CoA-binding" evidence="2">
    <location>
        <begin position="8"/>
        <end position="99"/>
    </location>
</feature>
<dbReference type="SUPFAM" id="SSF52210">
    <property type="entry name" value="Succinyl-CoA synthetase domains"/>
    <property type="match status" value="2"/>
</dbReference>
<sequence length="671" mass="71232">MTHRLSRLLYPSSIAVIGGGAWCDQVIQQSRNMGFGGEIWPVHPRKSTISDLATYGSISALPDAPDAVFIGVNRHVTIDLVRELALINAGGAVCFANGFSEASQEDPSGAALQDALLQAAGKMPILGPNCYGFINALDGALLWPDQHGAQGIPNGVAILTQSSNIAINLTMQLRAVPIAFVVTCGNMAQTSQAEIATALLDDPRITAIGLHVEGFSDLRAWEKLAQIAHKKGVPLVVLKVGASVLAQSATLSHTASLAGSDAGAQAFLDRLGIARVSSLPSLLETLKLLHIHGPLKAPKIASISCSGGEASLVADAALRYALEFPPLSHKQEQDLRGVVGPMIALQNPLDYNTYIWRDTAAMGAAWAAMTGGEFNLTLSIVDYPTTDAVDWDCATEAAIFAHTSTGSPFGLVATLPELLPLSTAQRLMKNGVVPFYGLDETLAAISACAHLAPPHDVPILLPRNVSNPETIFEAEAKQILANQGLDIPKSMQVQNPRDLTEFTTHVNGPFALKRIGLAHKSEAGAVRLNIAADQVQRTAKDMGGGDILIEEMISECVVELLVGVTHDQAHGYVLTLGAGGIHTEILRDTVSLLLPCTRSDVMCAMEKLRCSPLLEGYRAAPPINRDALWRAIDTLQSYVFENADTISEIEVNPLICTAQRAVAVDALIRKG</sequence>
<keyword evidence="1" id="KW-0816">Tricarboxylic acid cycle</keyword>
<comment type="caution">
    <text evidence="3">The sequence shown here is derived from an EMBL/GenBank/DDBJ whole genome shotgun (WGS) entry which is preliminary data.</text>
</comment>
<gene>
    <name evidence="3" type="ORF">GCM10007939_23970</name>
</gene>
<dbReference type="PANTHER" id="PTHR42793:SF4">
    <property type="entry name" value="BLL6376 PROTEIN"/>
    <property type="match status" value="1"/>
</dbReference>
<dbReference type="SMART" id="SM00881">
    <property type="entry name" value="CoA_binding"/>
    <property type="match status" value="1"/>
</dbReference>
<protein>
    <submittedName>
        <fullName evidence="3">Acyl-CoA synthetase</fullName>
    </submittedName>
</protein>
<dbReference type="InterPro" id="IPR013815">
    <property type="entry name" value="ATP_grasp_subdomain_1"/>
</dbReference>
<name>A0ABQ5VXE6_9RHOB</name>
<dbReference type="InterPro" id="IPR003781">
    <property type="entry name" value="CoA-bd"/>
</dbReference>
<evidence type="ECO:0000313" key="3">
    <source>
        <dbReference type="EMBL" id="GLQ36113.1"/>
    </source>
</evidence>
<dbReference type="InterPro" id="IPR036291">
    <property type="entry name" value="NAD(P)-bd_dom_sf"/>
</dbReference>
<reference evidence="4" key="1">
    <citation type="journal article" date="2019" name="Int. J. Syst. Evol. Microbiol.">
        <title>The Global Catalogue of Microorganisms (GCM) 10K type strain sequencing project: providing services to taxonomists for standard genome sequencing and annotation.</title>
        <authorList>
            <consortium name="The Broad Institute Genomics Platform"/>
            <consortium name="The Broad Institute Genome Sequencing Center for Infectious Disease"/>
            <person name="Wu L."/>
            <person name="Ma J."/>
        </authorList>
    </citation>
    <scope>NUCLEOTIDE SEQUENCE [LARGE SCALE GENOMIC DNA]</scope>
    <source>
        <strain evidence="4">NBRC 110140</strain>
    </source>
</reference>
<evidence type="ECO:0000259" key="2">
    <source>
        <dbReference type="SMART" id="SM00881"/>
    </source>
</evidence>
<dbReference type="Pfam" id="PF13380">
    <property type="entry name" value="CoA_binding_2"/>
    <property type="match status" value="1"/>
</dbReference>
<evidence type="ECO:0000313" key="4">
    <source>
        <dbReference type="Proteomes" id="UP001156694"/>
    </source>
</evidence>
<dbReference type="Gene3D" id="3.30.470.20">
    <property type="entry name" value="ATP-grasp fold, B domain"/>
    <property type="match status" value="1"/>
</dbReference>
<dbReference type="RefSeq" id="WP_284379616.1">
    <property type="nucleotide sequence ID" value="NZ_BSNN01000008.1"/>
</dbReference>
<organism evidence="3 4">
    <name type="scientific">Amylibacter marinus</name>
    <dbReference type="NCBI Taxonomy" id="1475483"/>
    <lineage>
        <taxon>Bacteria</taxon>
        <taxon>Pseudomonadati</taxon>
        <taxon>Pseudomonadota</taxon>
        <taxon>Alphaproteobacteria</taxon>
        <taxon>Rhodobacterales</taxon>
        <taxon>Paracoccaceae</taxon>
        <taxon>Amylibacter</taxon>
    </lineage>
</organism>
<proteinExistence type="predicted"/>
<dbReference type="SUPFAM" id="SSF56059">
    <property type="entry name" value="Glutathione synthetase ATP-binding domain-like"/>
    <property type="match status" value="1"/>
</dbReference>
<dbReference type="Gene3D" id="3.40.50.720">
    <property type="entry name" value="NAD(P)-binding Rossmann-like Domain"/>
    <property type="match status" value="1"/>
</dbReference>
<dbReference type="Pfam" id="PF13607">
    <property type="entry name" value="Succ_CoA_lig"/>
    <property type="match status" value="1"/>
</dbReference>
<dbReference type="PANTHER" id="PTHR42793">
    <property type="entry name" value="COA BINDING DOMAIN CONTAINING PROTEIN"/>
    <property type="match status" value="1"/>
</dbReference>